<dbReference type="EMBL" id="AFNH02000738">
    <property type="protein sequence ID" value="EZG57279.1"/>
    <property type="molecule type" value="Genomic_DNA"/>
</dbReference>
<dbReference type="OrthoDB" id="242257at2759"/>
<gene>
    <name evidence="3" type="ORF">GNI_098370</name>
</gene>
<dbReference type="InterPro" id="IPR001206">
    <property type="entry name" value="Diacylglycerol_kinase_cat_dom"/>
</dbReference>
<protein>
    <submittedName>
        <fullName evidence="3">Diacylglycerol kinase</fullName>
    </submittedName>
</protein>
<feature type="region of interest" description="Disordered" evidence="1">
    <location>
        <begin position="95"/>
        <end position="185"/>
    </location>
</feature>
<keyword evidence="3" id="KW-0418">Kinase</keyword>
<feature type="non-terminal residue" evidence="3">
    <location>
        <position position="445"/>
    </location>
</feature>
<feature type="compositionally biased region" description="Basic and acidic residues" evidence="1">
    <location>
        <begin position="135"/>
        <end position="148"/>
    </location>
</feature>
<dbReference type="GO" id="GO:0016301">
    <property type="term" value="F:kinase activity"/>
    <property type="evidence" value="ECO:0007669"/>
    <property type="project" value="UniProtKB-KW"/>
</dbReference>
<dbReference type="Pfam" id="PF00781">
    <property type="entry name" value="DAGK_cat"/>
    <property type="match status" value="1"/>
</dbReference>
<evidence type="ECO:0000259" key="2">
    <source>
        <dbReference type="PROSITE" id="PS50146"/>
    </source>
</evidence>
<dbReference type="PROSITE" id="PS50146">
    <property type="entry name" value="DAGK"/>
    <property type="match status" value="1"/>
</dbReference>
<dbReference type="AlphaFoldDB" id="A0A023B4S8"/>
<dbReference type="Proteomes" id="UP000019763">
    <property type="component" value="Unassembled WGS sequence"/>
</dbReference>
<feature type="domain" description="DAGKc" evidence="2">
    <location>
        <begin position="318"/>
        <end position="389"/>
    </location>
</feature>
<accession>A0A023B4S8</accession>
<dbReference type="Gene3D" id="3.40.50.10330">
    <property type="entry name" value="Probable inorganic polyphosphate/atp-NAD kinase, domain 1"/>
    <property type="match status" value="1"/>
</dbReference>
<evidence type="ECO:0000313" key="3">
    <source>
        <dbReference type="EMBL" id="EZG57279.1"/>
    </source>
</evidence>
<sequence>MLVFLAVNPSSGGGAAAQLLSLGFNYLQLRPPKPAVEYPTEDIRIPKSPINGSSHDRRNEPGNNEGEPLEDNHLDNICLATGSEEDNCLVQDVSDQPELRVSPPLPLREGLPSSGEGPPSDGEKLLPSRESLPSIREKLPPGKKEQSSSRKNLPSNRNGPGHQGAPSLDGPGHQGVPSSDDRKPSQGAVREILGMMEDSPSVRDALALWTLPDAATSRGDSLEVAAYATFDWEGLLRLHEAGGIPAHGVAAPGGVYKGERVGGRMGAHQGTRTNAQSRDACAVEECVAQALAHSACSAERCVAARATQSGSVHVFIGDIRQGADGAKPLFRLLALVSRQRGVRCRLLCAGGDGTLMWAINCLRSHAVGPEVAVGIVPFGTGNDFARAAGCLTNPFAVTDRRPRLSLERGSPDGKAVTTKASDTGTGGKARGSGSKASGSGSKASG</sequence>
<dbReference type="RefSeq" id="XP_011131063.1">
    <property type="nucleotide sequence ID" value="XM_011132761.1"/>
</dbReference>
<evidence type="ECO:0000313" key="4">
    <source>
        <dbReference type="Proteomes" id="UP000019763"/>
    </source>
</evidence>
<dbReference type="VEuPathDB" id="CryptoDB:GNI_098370"/>
<evidence type="ECO:0000256" key="1">
    <source>
        <dbReference type="SAM" id="MobiDB-lite"/>
    </source>
</evidence>
<organism evidence="3 4">
    <name type="scientific">Gregarina niphandrodes</name>
    <name type="common">Septate eugregarine</name>
    <dbReference type="NCBI Taxonomy" id="110365"/>
    <lineage>
        <taxon>Eukaryota</taxon>
        <taxon>Sar</taxon>
        <taxon>Alveolata</taxon>
        <taxon>Apicomplexa</taxon>
        <taxon>Conoidasida</taxon>
        <taxon>Gregarinasina</taxon>
        <taxon>Eugregarinorida</taxon>
        <taxon>Gregarinidae</taxon>
        <taxon>Gregarina</taxon>
    </lineage>
</organism>
<reference evidence="3" key="1">
    <citation type="submission" date="2013-12" db="EMBL/GenBank/DDBJ databases">
        <authorList>
            <person name="Omoto C.K."/>
            <person name="Sibley D."/>
            <person name="Venepally P."/>
            <person name="Hadjithomas M."/>
            <person name="Karamycheva S."/>
            <person name="Brunk B."/>
            <person name="Roos D."/>
            <person name="Caler E."/>
            <person name="Lorenzi H."/>
        </authorList>
    </citation>
    <scope>NUCLEOTIDE SEQUENCE</scope>
</reference>
<dbReference type="InterPro" id="IPR017438">
    <property type="entry name" value="ATP-NAD_kinase_N"/>
</dbReference>
<feature type="region of interest" description="Disordered" evidence="1">
    <location>
        <begin position="401"/>
        <end position="445"/>
    </location>
</feature>
<keyword evidence="3" id="KW-0808">Transferase</keyword>
<dbReference type="InterPro" id="IPR016064">
    <property type="entry name" value="NAD/diacylglycerol_kinase_sf"/>
</dbReference>
<feature type="compositionally biased region" description="Basic and acidic residues" evidence="1">
    <location>
        <begin position="401"/>
        <end position="411"/>
    </location>
</feature>
<comment type="caution">
    <text evidence="3">The sequence shown here is derived from an EMBL/GenBank/DDBJ whole genome shotgun (WGS) entry which is preliminary data.</text>
</comment>
<dbReference type="GeneID" id="22913480"/>
<dbReference type="SUPFAM" id="SSF111331">
    <property type="entry name" value="NAD kinase/diacylglycerol kinase-like"/>
    <property type="match status" value="1"/>
</dbReference>
<feature type="compositionally biased region" description="Low complexity" evidence="1">
    <location>
        <begin position="431"/>
        <end position="445"/>
    </location>
</feature>
<feature type="compositionally biased region" description="Polar residues" evidence="1">
    <location>
        <begin position="149"/>
        <end position="158"/>
    </location>
</feature>
<feature type="region of interest" description="Disordered" evidence="1">
    <location>
        <begin position="37"/>
        <end position="73"/>
    </location>
</feature>
<name>A0A023B4S8_GRENI</name>
<proteinExistence type="predicted"/>
<keyword evidence="4" id="KW-1185">Reference proteome</keyword>